<reference evidence="1 2" key="1">
    <citation type="submission" date="2021-07" db="EMBL/GenBank/DDBJ databases">
        <title>Paenibacillus radiodurans sp. nov., isolated from the southeastern edge of Tengger Desert.</title>
        <authorList>
            <person name="Zhang G."/>
        </authorList>
    </citation>
    <scope>NUCLEOTIDE SEQUENCE [LARGE SCALE GENOMIC DNA]</scope>
    <source>
        <strain evidence="1 2">CCM 7311</strain>
    </source>
</reference>
<proteinExistence type="predicted"/>
<dbReference type="EMBL" id="JAHZIK010000896">
    <property type="protein sequence ID" value="MBW7457579.1"/>
    <property type="molecule type" value="Genomic_DNA"/>
</dbReference>
<dbReference type="Gene3D" id="3.40.190.10">
    <property type="entry name" value="Periplasmic binding protein-like II"/>
    <property type="match status" value="1"/>
</dbReference>
<feature type="non-terminal residue" evidence="1">
    <location>
        <position position="1"/>
    </location>
</feature>
<protein>
    <recommendedName>
        <fullName evidence="3">ABC transporter substrate-binding protein</fullName>
    </recommendedName>
</protein>
<keyword evidence="2" id="KW-1185">Reference proteome</keyword>
<evidence type="ECO:0008006" key="3">
    <source>
        <dbReference type="Google" id="ProtNLM"/>
    </source>
</evidence>
<accession>A0ABS7C9H0</accession>
<name>A0ABS7C9H0_9BACL</name>
<comment type="caution">
    <text evidence="1">The sequence shown here is derived from an EMBL/GenBank/DDBJ whole genome shotgun (WGS) entry which is preliminary data.</text>
</comment>
<evidence type="ECO:0000313" key="1">
    <source>
        <dbReference type="EMBL" id="MBW7457579.1"/>
    </source>
</evidence>
<dbReference type="Proteomes" id="UP001519887">
    <property type="component" value="Unassembled WGS sequence"/>
</dbReference>
<evidence type="ECO:0000313" key="2">
    <source>
        <dbReference type="Proteomes" id="UP001519887"/>
    </source>
</evidence>
<sequence length="135" mass="14998">SGGYMRMDGVFSISASSAFKEEAWKIIQFIGSERAAKVISKTDGGLSIRRSGLQFNTNPLAAVAFEQKPTLNAIDFTDRRDFYLNENAMVQKELQIVLQGKQSLDAAIQTMQKQGQAFVDAFVKKNKADEEKTEP</sequence>
<organism evidence="1 2">
    <name type="scientific">Paenibacillus sepulcri</name>
    <dbReference type="NCBI Taxonomy" id="359917"/>
    <lineage>
        <taxon>Bacteria</taxon>
        <taxon>Bacillati</taxon>
        <taxon>Bacillota</taxon>
        <taxon>Bacilli</taxon>
        <taxon>Bacillales</taxon>
        <taxon>Paenibacillaceae</taxon>
        <taxon>Paenibacillus</taxon>
    </lineage>
</organism>
<dbReference type="SUPFAM" id="SSF53850">
    <property type="entry name" value="Periplasmic binding protein-like II"/>
    <property type="match status" value="1"/>
</dbReference>
<gene>
    <name evidence="1" type="ORF">K0U00_26400</name>
</gene>